<dbReference type="InterPro" id="IPR016181">
    <property type="entry name" value="Acyl_CoA_acyltransferase"/>
</dbReference>
<protein>
    <submittedName>
        <fullName evidence="2">GNAT family N-acetyltransferase</fullName>
    </submittedName>
</protein>
<dbReference type="PROSITE" id="PS51186">
    <property type="entry name" value="GNAT"/>
    <property type="match status" value="1"/>
</dbReference>
<dbReference type="RefSeq" id="WP_191726809.1">
    <property type="nucleotide sequence ID" value="NZ_JACSPY010000013.1"/>
</dbReference>
<accession>A0ABR8WWG9</accession>
<dbReference type="EMBL" id="JACSPY010000013">
    <property type="protein sequence ID" value="MBD8021437.1"/>
    <property type="molecule type" value="Genomic_DNA"/>
</dbReference>
<dbReference type="InterPro" id="IPR000182">
    <property type="entry name" value="GNAT_dom"/>
</dbReference>
<comment type="caution">
    <text evidence="2">The sequence shown here is derived from an EMBL/GenBank/DDBJ whole genome shotgun (WGS) entry which is preliminary data.</text>
</comment>
<proteinExistence type="predicted"/>
<evidence type="ECO:0000259" key="1">
    <source>
        <dbReference type="PROSITE" id="PS51186"/>
    </source>
</evidence>
<reference evidence="2 3" key="1">
    <citation type="submission" date="2020-08" db="EMBL/GenBank/DDBJ databases">
        <title>A Genomic Blueprint of the Chicken Gut Microbiome.</title>
        <authorList>
            <person name="Gilroy R."/>
            <person name="Ravi A."/>
            <person name="Getino M."/>
            <person name="Pursley I."/>
            <person name="Horton D.L."/>
            <person name="Alikhan N.-F."/>
            <person name="Baker D."/>
            <person name="Gharbi K."/>
            <person name="Hall N."/>
            <person name="Watson M."/>
            <person name="Adriaenssens E.M."/>
            <person name="Foster-Nyarko E."/>
            <person name="Jarju S."/>
            <person name="Secka A."/>
            <person name="Antonio M."/>
            <person name="Oren A."/>
            <person name="Chaudhuri R."/>
            <person name="La Ragione R.M."/>
            <person name="Hildebrand F."/>
            <person name="Pallen M.J."/>
        </authorList>
    </citation>
    <scope>NUCLEOTIDE SEQUENCE [LARGE SCALE GENOMIC DNA]</scope>
    <source>
        <strain evidence="2 3">Re57</strain>
    </source>
</reference>
<keyword evidence="3" id="KW-1185">Reference proteome</keyword>
<dbReference type="Proteomes" id="UP000651517">
    <property type="component" value="Unassembled WGS sequence"/>
</dbReference>
<dbReference type="CDD" id="cd04301">
    <property type="entry name" value="NAT_SF"/>
    <property type="match status" value="1"/>
</dbReference>
<dbReference type="Gene3D" id="3.40.630.30">
    <property type="match status" value="1"/>
</dbReference>
<gene>
    <name evidence="2" type="ORF">H9634_11675</name>
</gene>
<organism evidence="2 3">
    <name type="scientific">Brevibacterium gallinarum</name>
    <dbReference type="NCBI Taxonomy" id="2762220"/>
    <lineage>
        <taxon>Bacteria</taxon>
        <taxon>Bacillati</taxon>
        <taxon>Actinomycetota</taxon>
        <taxon>Actinomycetes</taxon>
        <taxon>Micrococcales</taxon>
        <taxon>Brevibacteriaceae</taxon>
        <taxon>Brevibacterium</taxon>
    </lineage>
</organism>
<evidence type="ECO:0000313" key="3">
    <source>
        <dbReference type="Proteomes" id="UP000651517"/>
    </source>
</evidence>
<dbReference type="SUPFAM" id="SSF55729">
    <property type="entry name" value="Acyl-CoA N-acyltransferases (Nat)"/>
    <property type="match status" value="1"/>
</dbReference>
<evidence type="ECO:0000313" key="2">
    <source>
        <dbReference type="EMBL" id="MBD8021437.1"/>
    </source>
</evidence>
<feature type="domain" description="N-acetyltransferase" evidence="1">
    <location>
        <begin position="7"/>
        <end position="170"/>
    </location>
</feature>
<name>A0ABR8WWG9_9MICO</name>
<dbReference type="Pfam" id="PF00583">
    <property type="entry name" value="Acetyltransf_1"/>
    <property type="match status" value="1"/>
</dbReference>
<sequence length="170" mass="18441">MTERTLMHITPLPADHTPEHARELLLPFLLQCINWSHSSPELDGSVIDADDQLAAYIDGWGRDGDIAVIAWDDDDQPVGAAWCRLLSDPPGYGWVADDIPEVSIAVAPDFQAKGAGRQLLHTLCRLAAVSGHPALSLSVSDGNMSKHLYTQLGFSDIGRSGDSDVMLKRL</sequence>